<protein>
    <submittedName>
        <fullName evidence="2">Methyltransferase domain protein</fullName>
    </submittedName>
</protein>
<dbReference type="Proteomes" id="UP001432180">
    <property type="component" value="Chromosome"/>
</dbReference>
<dbReference type="Gene3D" id="3.40.50.150">
    <property type="entry name" value="Vaccinia Virus protein VP39"/>
    <property type="match status" value="1"/>
</dbReference>
<dbReference type="InterPro" id="IPR029063">
    <property type="entry name" value="SAM-dependent_MTases_sf"/>
</dbReference>
<keyword evidence="3" id="KW-1185">Reference proteome</keyword>
<dbReference type="InterPro" id="IPR013216">
    <property type="entry name" value="Methyltransf_11"/>
</dbReference>
<evidence type="ECO:0000259" key="1">
    <source>
        <dbReference type="Pfam" id="PF08241"/>
    </source>
</evidence>
<feature type="domain" description="Methyltransferase type 11" evidence="1">
    <location>
        <begin position="89"/>
        <end position="136"/>
    </location>
</feature>
<proteinExistence type="predicted"/>
<accession>A0ABZ0S9Q8</accession>
<dbReference type="EMBL" id="CP121472">
    <property type="protein sequence ID" value="WPL17766.1"/>
    <property type="molecule type" value="Genomic_DNA"/>
</dbReference>
<sequence>MKDCDAVAADPLLSLDAWYRSPLGRAVAASETRCLEELLEDAFGYFLLQVGAPEPFAAALGVCRIRHQLLLQPAVADVMAPNPGGALSLHARLTQLPFASDSLDAVVLPHSLDFSPDPHRVLREVERVLIAEGRVFLFGFNPLSAWGVRRVWPRRRGVVPWCGSRLTLFRVCDWLRLIGFHVEVRRMLVFRPPWRRAFTTRLDWVDTLGSRYWPVFGGVYAVRAVKRLSAVTPLRSSWKPRPSLLPGRAVKPTARESSRD</sequence>
<keyword evidence="2" id="KW-0489">Methyltransferase</keyword>
<organism evidence="2 3">
    <name type="scientific">Thiorhodovibrio winogradskyi</name>
    <dbReference type="NCBI Taxonomy" id="77007"/>
    <lineage>
        <taxon>Bacteria</taxon>
        <taxon>Pseudomonadati</taxon>
        <taxon>Pseudomonadota</taxon>
        <taxon>Gammaproteobacteria</taxon>
        <taxon>Chromatiales</taxon>
        <taxon>Chromatiaceae</taxon>
        <taxon>Thiorhodovibrio</taxon>
    </lineage>
</organism>
<evidence type="ECO:0000313" key="2">
    <source>
        <dbReference type="EMBL" id="WPL17766.1"/>
    </source>
</evidence>
<keyword evidence="2" id="KW-0808">Transferase</keyword>
<evidence type="ECO:0000313" key="3">
    <source>
        <dbReference type="Proteomes" id="UP001432180"/>
    </source>
</evidence>
<dbReference type="GO" id="GO:0032259">
    <property type="term" value="P:methylation"/>
    <property type="evidence" value="ECO:0007669"/>
    <property type="project" value="UniProtKB-KW"/>
</dbReference>
<name>A0ABZ0S9Q8_9GAMM</name>
<dbReference type="Pfam" id="PF08241">
    <property type="entry name" value="Methyltransf_11"/>
    <property type="match status" value="1"/>
</dbReference>
<dbReference type="RefSeq" id="WP_328983572.1">
    <property type="nucleotide sequence ID" value="NZ_CP121472.1"/>
</dbReference>
<dbReference type="SUPFAM" id="SSF53335">
    <property type="entry name" value="S-adenosyl-L-methionine-dependent methyltransferases"/>
    <property type="match status" value="1"/>
</dbReference>
<gene>
    <name evidence="2" type="ORF">Thiowin_02807</name>
</gene>
<dbReference type="GO" id="GO:0008168">
    <property type="term" value="F:methyltransferase activity"/>
    <property type="evidence" value="ECO:0007669"/>
    <property type="project" value="UniProtKB-KW"/>
</dbReference>
<reference evidence="2 3" key="1">
    <citation type="journal article" date="2023" name="Microorganisms">
        <title>Thiorhodovibrio frisius and Trv. litoralis spp. nov., Two Novel Members from a Clade of Fastidious Purple Sulfur Bacteria That Exhibit Unique Red-Shifted Light-Harvesting Capabilities.</title>
        <authorList>
            <person name="Methner A."/>
            <person name="Kuzyk S.B."/>
            <person name="Petersen J."/>
            <person name="Bauer S."/>
            <person name="Brinkmann H."/>
            <person name="Sichau K."/>
            <person name="Wanner G."/>
            <person name="Wolf J."/>
            <person name="Neumann-Schaal M."/>
            <person name="Henke P."/>
            <person name="Tank M."/>
            <person name="Sproer C."/>
            <person name="Bunk B."/>
            <person name="Overmann J."/>
        </authorList>
    </citation>
    <scope>NUCLEOTIDE SEQUENCE [LARGE SCALE GENOMIC DNA]</scope>
    <source>
        <strain evidence="2 3">DSM 6702</strain>
    </source>
</reference>